<dbReference type="SUPFAM" id="SSF53850">
    <property type="entry name" value="Periplasmic binding protein-like II"/>
    <property type="match status" value="1"/>
</dbReference>
<keyword evidence="1" id="KW-1133">Transmembrane helix</keyword>
<dbReference type="InterPro" id="IPR050490">
    <property type="entry name" value="Bact_solute-bd_prot1"/>
</dbReference>
<dbReference type="Proteomes" id="UP000639396">
    <property type="component" value="Unassembled WGS sequence"/>
</dbReference>
<dbReference type="InterPro" id="IPR006059">
    <property type="entry name" value="SBP"/>
</dbReference>
<gene>
    <name evidence="2" type="ORF">IDH45_24120</name>
</gene>
<dbReference type="RefSeq" id="WP_190930694.1">
    <property type="nucleotide sequence ID" value="NZ_JACXJA010000037.1"/>
</dbReference>
<sequence length="556" mass="61309">MAHNRTIVIGSLLAVVLVIGAYTYMAKQTAVPAPATSAANSDAEHPPQSPIVVTTARVLSDSDLDKMKEPDTIDDNPISRWSIAKLGIATSNMWVLADEAALEKKVRLALTGEEELPDVLLLNNRILPRLLEELVASGRFADIGESFERYASPRLKEAYALNPDVWKTVRVGGKLWGLPQISDGKVGDPILWVRQDWLDRLGLAVPTTLNELTAVLDAFTNRDPDGNGKDDTIGLALAGKNSLNGWIGDASFVFGAFGDQPYQWNRMPDGSLAYGSVQPGMRDALAVLAEWYGRGYLHPNFGTYDEQSASSLFAEGQAGIISGPGWMGGWPLSEVPQGPDMPVFKPIPFPSGPDGKIGRRGSNISYGSYVFRQGFEHMDAVFRYYDEVYGALIEDPASDFLHGFAENYDYKRVGGEVLYDFPGKTSTISRQLLVALGSTPPGVIRSESIEQRVYRGKIDTPYEKRLAATSSKLFLEGSIVSDQQLAYARKDEFVGAPGPKMRAKWPALQDMEKKAFLKIVYGNEQPDSFVQFVRDWHVYGGEEITREVNEWDRANR</sequence>
<protein>
    <submittedName>
        <fullName evidence="2">Extracellular solute-binding protein</fullName>
    </submittedName>
</protein>
<dbReference type="PANTHER" id="PTHR43649">
    <property type="entry name" value="ARABINOSE-BINDING PROTEIN-RELATED"/>
    <property type="match status" value="1"/>
</dbReference>
<dbReference type="EMBL" id="JACXJA010000037">
    <property type="protein sequence ID" value="MBD2865071.1"/>
    <property type="molecule type" value="Genomic_DNA"/>
</dbReference>
<keyword evidence="1" id="KW-0472">Membrane</keyword>
<evidence type="ECO:0000313" key="3">
    <source>
        <dbReference type="Proteomes" id="UP000639396"/>
    </source>
</evidence>
<keyword evidence="1" id="KW-0812">Transmembrane</keyword>
<evidence type="ECO:0000313" key="2">
    <source>
        <dbReference type="EMBL" id="MBD2865071.1"/>
    </source>
</evidence>
<dbReference type="Gene3D" id="3.40.190.10">
    <property type="entry name" value="Periplasmic binding protein-like II"/>
    <property type="match status" value="2"/>
</dbReference>
<comment type="caution">
    <text evidence="2">The sequence shown here is derived from an EMBL/GenBank/DDBJ whole genome shotgun (WGS) entry which is preliminary data.</text>
</comment>
<organism evidence="2 3">
    <name type="scientific">Paenibacillus oceani</name>
    <dbReference type="NCBI Taxonomy" id="2772510"/>
    <lineage>
        <taxon>Bacteria</taxon>
        <taxon>Bacillati</taxon>
        <taxon>Bacillota</taxon>
        <taxon>Bacilli</taxon>
        <taxon>Bacillales</taxon>
        <taxon>Paenibacillaceae</taxon>
        <taxon>Paenibacillus</taxon>
    </lineage>
</organism>
<reference evidence="2" key="1">
    <citation type="submission" date="2020-09" db="EMBL/GenBank/DDBJ databases">
        <title>A novel bacterium of genus Paenibacillus, isolated from South China Sea.</title>
        <authorList>
            <person name="Huang H."/>
            <person name="Mo K."/>
            <person name="Hu Y."/>
        </authorList>
    </citation>
    <scope>NUCLEOTIDE SEQUENCE</scope>
    <source>
        <strain evidence="2">IB182363</strain>
    </source>
</reference>
<dbReference type="Pfam" id="PF01547">
    <property type="entry name" value="SBP_bac_1"/>
    <property type="match status" value="1"/>
</dbReference>
<keyword evidence="3" id="KW-1185">Reference proteome</keyword>
<accession>A0A927CF48</accession>
<feature type="transmembrane region" description="Helical" evidence="1">
    <location>
        <begin position="7"/>
        <end position="25"/>
    </location>
</feature>
<evidence type="ECO:0000256" key="1">
    <source>
        <dbReference type="SAM" id="Phobius"/>
    </source>
</evidence>
<dbReference type="AlphaFoldDB" id="A0A927CF48"/>
<proteinExistence type="predicted"/>
<name>A0A927CF48_9BACL</name>
<dbReference type="PANTHER" id="PTHR43649:SF12">
    <property type="entry name" value="DIACETYLCHITOBIOSE BINDING PROTEIN DASA"/>
    <property type="match status" value="1"/>
</dbReference>